<evidence type="ECO:0000313" key="1">
    <source>
        <dbReference type="EMBL" id="RIA77788.1"/>
    </source>
</evidence>
<proteinExistence type="predicted"/>
<comment type="caution">
    <text evidence="1">The sequence shown here is derived from an EMBL/GenBank/DDBJ whole genome shotgun (WGS) entry which is preliminary data.</text>
</comment>
<protein>
    <submittedName>
        <fullName evidence="1">Uncharacterized protein</fullName>
    </submittedName>
</protein>
<accession>A0A397RVQ2</accession>
<dbReference type="EMBL" id="QXEV01000007">
    <property type="protein sequence ID" value="RIA77788.1"/>
    <property type="molecule type" value="Genomic_DNA"/>
</dbReference>
<evidence type="ECO:0000313" key="2">
    <source>
        <dbReference type="Proteomes" id="UP000266506"/>
    </source>
</evidence>
<keyword evidence="2" id="KW-1185">Reference proteome</keyword>
<dbReference type="AlphaFoldDB" id="A0A397RVQ2"/>
<dbReference type="RefSeq" id="WP_119016092.1">
    <property type="nucleotide sequence ID" value="NZ_QXEV01000007.1"/>
</dbReference>
<sequence length="79" mass="9533">MILKYDEALEKAENKDWFKSFYKREDLASDSEVNQINTLVKELGEDVLFDYFEIKEDMVLQKEYVLDLLDYLEDVNRVE</sequence>
<name>A0A397RVQ2_9MOLU</name>
<dbReference type="InParanoid" id="A0A397RVQ2"/>
<gene>
    <name evidence="1" type="ORF">EI71_00942</name>
</gene>
<reference evidence="1 2" key="1">
    <citation type="submission" date="2018-08" db="EMBL/GenBank/DDBJ databases">
        <title>Genomic Encyclopedia of Archaeal and Bacterial Type Strains, Phase II (KMG-II): from individual species to whole genera.</title>
        <authorList>
            <person name="Goeker M."/>
        </authorList>
    </citation>
    <scope>NUCLEOTIDE SEQUENCE [LARGE SCALE GENOMIC DNA]</scope>
    <source>
        <strain evidence="1 2">ATCC 27112</strain>
    </source>
</reference>
<dbReference type="Proteomes" id="UP000266506">
    <property type="component" value="Unassembled WGS sequence"/>
</dbReference>
<organism evidence="1 2">
    <name type="scientific">Anaeroplasma bactoclasticum</name>
    <dbReference type="NCBI Taxonomy" id="2088"/>
    <lineage>
        <taxon>Bacteria</taxon>
        <taxon>Bacillati</taxon>
        <taxon>Mycoplasmatota</taxon>
        <taxon>Mollicutes</taxon>
        <taxon>Anaeroplasmatales</taxon>
        <taxon>Anaeroplasmataceae</taxon>
        <taxon>Anaeroplasma</taxon>
    </lineage>
</organism>